<accession>A0AC61QL74</accession>
<proteinExistence type="predicted"/>
<reference evidence="1" key="1">
    <citation type="submission" date="2019-03" db="EMBL/GenBank/DDBJ databases">
        <title>Candidatus Syntrophosphaera thermopropionivorans: a novel player in syntrophic propionate oxidation during anaerobic digestion.</title>
        <authorList>
            <person name="Dyksma S."/>
        </authorList>
    </citation>
    <scope>NUCLEOTIDE SEQUENCE</scope>
    <source>
        <strain evidence="1">W5</strain>
    </source>
</reference>
<evidence type="ECO:0000313" key="1">
    <source>
        <dbReference type="EMBL" id="TDF74713.1"/>
    </source>
</evidence>
<comment type="caution">
    <text evidence="1">The sequence shown here is derived from an EMBL/GenBank/DDBJ whole genome shotgun (WGS) entry which is preliminary data.</text>
</comment>
<keyword evidence="2" id="KW-1185">Reference proteome</keyword>
<sequence>MGTGVYLDSRADIYVVPDEQSYELLTQGKGRIVEFSSAFYSSLNHRIYIRSADQILSNYSGIIMHEYTHWLLDEILRKAPLWFHEGMATQQGNQLGLDRYYYYIRERFWGNKMDLIKLAENYPQHPADWDLYYITSYYAVQYMKDKDPQAWKDFWEIVSKNYRMGKKTIFSEAFHNAYHIDLWQFNQDFAAFSKRQAYVYIFTGLGTFILILMPFILIYAHIKQRKKMKSLPDIDFPEETTEDEDENYY</sequence>
<gene>
    <name evidence="1" type="ORF">E0946_01115</name>
</gene>
<dbReference type="EMBL" id="SMOG01000001">
    <property type="protein sequence ID" value="TDF74713.1"/>
    <property type="molecule type" value="Genomic_DNA"/>
</dbReference>
<organism evidence="1 2">
    <name type="scientific">Candidatus Syntrophosphaera thermopropionivorans</name>
    <dbReference type="NCBI Taxonomy" id="2593015"/>
    <lineage>
        <taxon>Bacteria</taxon>
        <taxon>Pseudomonadati</taxon>
        <taxon>Candidatus Cloacimonadota</taxon>
        <taxon>Candidatus Cloacimonadia</taxon>
        <taxon>Candidatus Cloacimonadales</taxon>
        <taxon>Candidatus Cloacimonadaceae</taxon>
        <taxon>Candidatus Syntrophosphaera</taxon>
    </lineage>
</organism>
<evidence type="ECO:0000313" key="2">
    <source>
        <dbReference type="Proteomes" id="UP000294588"/>
    </source>
</evidence>
<name>A0AC61QL74_9BACT</name>
<protein>
    <submittedName>
        <fullName evidence="1">Uncharacterized protein</fullName>
    </submittedName>
</protein>
<dbReference type="Proteomes" id="UP000294588">
    <property type="component" value="Unassembled WGS sequence"/>
</dbReference>